<dbReference type="Pfam" id="PF01370">
    <property type="entry name" value="Epimerase"/>
    <property type="match status" value="1"/>
</dbReference>
<protein>
    <submittedName>
        <fullName evidence="3">Nucleoside-diphosphate-sugar epimerase</fullName>
    </submittedName>
</protein>
<reference evidence="3 4" key="1">
    <citation type="submission" date="2017-09" db="EMBL/GenBank/DDBJ databases">
        <title>Sequencing the genomes of two abundant thermophiles in Great Basin hot springs: Thermocrinis jamiesonii and novel Chloroflexi Thermoflexus hugenholtzii.</title>
        <authorList>
            <person name="Hedlund B."/>
        </authorList>
    </citation>
    <scope>NUCLEOTIDE SEQUENCE [LARGE SCALE GENOMIC DNA]</scope>
    <source>
        <strain evidence="3 4">G233</strain>
    </source>
</reference>
<dbReference type="RefSeq" id="WP_098504691.1">
    <property type="nucleotide sequence ID" value="NZ_PDJQ01000001.1"/>
</dbReference>
<comment type="similarity">
    <text evidence="1">Belongs to the NAD(P)-dependent epimerase/dehydratase family.</text>
</comment>
<name>A0A2A9HJN5_TEPT2</name>
<dbReference type="InterPro" id="IPR001509">
    <property type="entry name" value="Epimerase_deHydtase"/>
</dbReference>
<evidence type="ECO:0000313" key="4">
    <source>
        <dbReference type="Proteomes" id="UP000223071"/>
    </source>
</evidence>
<keyword evidence="4" id="KW-1185">Reference proteome</keyword>
<dbReference type="PANTHER" id="PTHR43000">
    <property type="entry name" value="DTDP-D-GLUCOSE 4,6-DEHYDRATASE-RELATED"/>
    <property type="match status" value="1"/>
</dbReference>
<comment type="caution">
    <text evidence="3">The sequence shown here is derived from an EMBL/GenBank/DDBJ whole genome shotgun (WGS) entry which is preliminary data.</text>
</comment>
<sequence length="352" mass="39351">MTTPSAPSRWLITGGTGFLGSHIARRLLNDGIHPVLFDIVPLPPDDADIADRVTFIQGDVQDREAIRQALEGVDVVIHAAAALPIQVSKRKIYATNVRGTRYVLHEALKAGIRRVVFISSTAVYGVPKIHPIDETSPLHPLGHYGASKVVGEQLCRDYQARGLEVNIIRPKTFLGTGRLGVFEILFEWIAEGRRIPLLGNGTNHYQLLEVTDLVDAIVRAATRPDVVNETMNVGADRFQTLNEDMQALFDHAGSGSRLWHLPARPGELALRVLELLRLSPLAAWHYGTMWRDSYVEVDKAKRLLGWQPQYSNAEALIRAWDWYIENKGRYDTGVTHRVAWQKGALAILRRLS</sequence>
<evidence type="ECO:0000313" key="3">
    <source>
        <dbReference type="EMBL" id="PFG75372.1"/>
    </source>
</evidence>
<proteinExistence type="inferred from homology"/>
<organism evidence="3 4">
    <name type="scientific">Tepidiforma thermophila (strain KCTC 52669 / CGMCC 1.13589 / G233)</name>
    <dbReference type="NCBI Taxonomy" id="2761530"/>
    <lineage>
        <taxon>Bacteria</taxon>
        <taxon>Bacillati</taxon>
        <taxon>Chloroflexota</taxon>
        <taxon>Tepidiformia</taxon>
        <taxon>Tepidiformales</taxon>
        <taxon>Tepidiformaceae</taxon>
        <taxon>Tepidiforma</taxon>
    </lineage>
</organism>
<dbReference type="EMBL" id="PDJQ01000001">
    <property type="protein sequence ID" value="PFG75372.1"/>
    <property type="molecule type" value="Genomic_DNA"/>
</dbReference>
<gene>
    <name evidence="3" type="ORF">A9A59_2640</name>
</gene>
<dbReference type="Gene3D" id="3.40.50.720">
    <property type="entry name" value="NAD(P)-binding Rossmann-like Domain"/>
    <property type="match status" value="1"/>
</dbReference>
<accession>A0A2A9HJN5</accession>
<feature type="domain" description="NAD-dependent epimerase/dehydratase" evidence="2">
    <location>
        <begin position="10"/>
        <end position="234"/>
    </location>
</feature>
<evidence type="ECO:0000256" key="1">
    <source>
        <dbReference type="ARBA" id="ARBA00007637"/>
    </source>
</evidence>
<dbReference type="SUPFAM" id="SSF51735">
    <property type="entry name" value="NAD(P)-binding Rossmann-fold domains"/>
    <property type="match status" value="1"/>
</dbReference>
<evidence type="ECO:0000259" key="2">
    <source>
        <dbReference type="Pfam" id="PF01370"/>
    </source>
</evidence>
<dbReference type="AlphaFoldDB" id="A0A2A9HJN5"/>
<dbReference type="InterPro" id="IPR036291">
    <property type="entry name" value="NAD(P)-bd_dom_sf"/>
</dbReference>
<dbReference type="Proteomes" id="UP000223071">
    <property type="component" value="Unassembled WGS sequence"/>
</dbReference>